<reference evidence="13" key="2">
    <citation type="submission" date="2023-01" db="EMBL/GenBank/DDBJ databases">
        <authorList>
            <person name="Sun Q."/>
            <person name="Evtushenko L."/>
        </authorList>
    </citation>
    <scope>NUCLEOTIDE SEQUENCE</scope>
    <source>
        <strain evidence="13">VKM B-1513</strain>
    </source>
</reference>
<evidence type="ECO:0000259" key="12">
    <source>
        <dbReference type="PROSITE" id="PS52015"/>
    </source>
</evidence>
<organism evidence="13 14">
    <name type="scientific">Maricaulis virginensis</name>
    <dbReference type="NCBI Taxonomy" id="144022"/>
    <lineage>
        <taxon>Bacteria</taxon>
        <taxon>Pseudomonadati</taxon>
        <taxon>Pseudomonadota</taxon>
        <taxon>Alphaproteobacteria</taxon>
        <taxon>Maricaulales</taxon>
        <taxon>Maricaulaceae</taxon>
        <taxon>Maricaulis</taxon>
    </lineage>
</organism>
<protein>
    <recommendedName>
        <fullName evidence="10">Protein TonB</fullName>
    </recommendedName>
</protein>
<evidence type="ECO:0000256" key="1">
    <source>
        <dbReference type="ARBA" id="ARBA00004383"/>
    </source>
</evidence>
<dbReference type="RefSeq" id="WP_271185694.1">
    <property type="nucleotide sequence ID" value="NZ_BSFE01000002.1"/>
</dbReference>
<evidence type="ECO:0000256" key="6">
    <source>
        <dbReference type="ARBA" id="ARBA00022692"/>
    </source>
</evidence>
<gene>
    <name evidence="13" type="ORF">GCM10017621_08170</name>
</gene>
<dbReference type="InterPro" id="IPR006260">
    <property type="entry name" value="TonB/TolA_C"/>
</dbReference>
<evidence type="ECO:0000256" key="10">
    <source>
        <dbReference type="RuleBase" id="RU362123"/>
    </source>
</evidence>
<dbReference type="AlphaFoldDB" id="A0A9W6IL69"/>
<dbReference type="GO" id="GO:0055085">
    <property type="term" value="P:transmembrane transport"/>
    <property type="evidence" value="ECO:0007669"/>
    <property type="project" value="InterPro"/>
</dbReference>
<dbReference type="SUPFAM" id="SSF74653">
    <property type="entry name" value="TolA/TonB C-terminal domain"/>
    <property type="match status" value="1"/>
</dbReference>
<evidence type="ECO:0000256" key="3">
    <source>
        <dbReference type="ARBA" id="ARBA00022448"/>
    </source>
</evidence>
<comment type="similarity">
    <text evidence="2 10">Belongs to the TonB family.</text>
</comment>
<keyword evidence="5 10" id="KW-0997">Cell inner membrane</keyword>
<dbReference type="GO" id="GO:0098797">
    <property type="term" value="C:plasma membrane protein complex"/>
    <property type="evidence" value="ECO:0007669"/>
    <property type="project" value="TreeGrafter"/>
</dbReference>
<proteinExistence type="inferred from homology"/>
<dbReference type="EMBL" id="BSFE01000002">
    <property type="protein sequence ID" value="GLK51309.1"/>
    <property type="molecule type" value="Genomic_DNA"/>
</dbReference>
<dbReference type="GO" id="GO:0031992">
    <property type="term" value="F:energy transducer activity"/>
    <property type="evidence" value="ECO:0007669"/>
    <property type="project" value="InterPro"/>
</dbReference>
<keyword evidence="11" id="KW-0732">Signal</keyword>
<keyword evidence="3 10" id="KW-0813">Transport</keyword>
<keyword evidence="10" id="KW-0735">Signal-anchor</keyword>
<dbReference type="PANTHER" id="PTHR33446:SF2">
    <property type="entry name" value="PROTEIN TONB"/>
    <property type="match status" value="1"/>
</dbReference>
<keyword evidence="7 10" id="KW-0653">Protein transport</keyword>
<dbReference type="InterPro" id="IPR037682">
    <property type="entry name" value="TonB_C"/>
</dbReference>
<name>A0A9W6IL69_9PROT</name>
<dbReference type="Gene3D" id="3.30.2420.10">
    <property type="entry name" value="TonB"/>
    <property type="match status" value="1"/>
</dbReference>
<keyword evidence="4 10" id="KW-1003">Cell membrane</keyword>
<evidence type="ECO:0000256" key="7">
    <source>
        <dbReference type="ARBA" id="ARBA00022927"/>
    </source>
</evidence>
<accession>A0A9W6IL69</accession>
<dbReference type="InterPro" id="IPR003538">
    <property type="entry name" value="TonB"/>
</dbReference>
<comment type="caution">
    <text evidence="13">The sequence shown here is derived from an EMBL/GenBank/DDBJ whole genome shotgun (WGS) entry which is preliminary data.</text>
</comment>
<sequence length="111" mass="11807">MNKTGTMFLAAAMTAMAFTAAPALAQDDRERTQVEAPEYPRGAERRGIEGYAVVEYTVSAEGTVENATVVEASPEGVFDRAVLRAIEGWAYAPAASASEGVQQRFDFNLGG</sequence>
<feature type="domain" description="TonB C-terminal" evidence="12">
    <location>
        <begin position="24"/>
        <end position="111"/>
    </location>
</feature>
<comment type="subcellular location">
    <subcellularLocation>
        <location evidence="1 10">Cell inner membrane</location>
        <topology evidence="1 10">Single-pass membrane protein</topology>
        <orientation evidence="1 10">Periplasmic side</orientation>
    </subcellularLocation>
</comment>
<dbReference type="GO" id="GO:0015891">
    <property type="term" value="P:siderophore transport"/>
    <property type="evidence" value="ECO:0007669"/>
    <property type="project" value="InterPro"/>
</dbReference>
<feature type="chain" id="PRO_5040729975" description="Protein TonB" evidence="11">
    <location>
        <begin position="26"/>
        <end position="111"/>
    </location>
</feature>
<evidence type="ECO:0000256" key="4">
    <source>
        <dbReference type="ARBA" id="ARBA00022475"/>
    </source>
</evidence>
<dbReference type="PROSITE" id="PS52015">
    <property type="entry name" value="TONB_CTD"/>
    <property type="match status" value="1"/>
</dbReference>
<dbReference type="GO" id="GO:0030288">
    <property type="term" value="C:outer membrane-bounded periplasmic space"/>
    <property type="evidence" value="ECO:0007669"/>
    <property type="project" value="InterPro"/>
</dbReference>
<reference evidence="13" key="1">
    <citation type="journal article" date="2014" name="Int. J. Syst. Evol. Microbiol.">
        <title>Complete genome sequence of Corynebacterium casei LMG S-19264T (=DSM 44701T), isolated from a smear-ripened cheese.</title>
        <authorList>
            <consortium name="US DOE Joint Genome Institute (JGI-PGF)"/>
            <person name="Walter F."/>
            <person name="Albersmeier A."/>
            <person name="Kalinowski J."/>
            <person name="Ruckert C."/>
        </authorList>
    </citation>
    <scope>NUCLEOTIDE SEQUENCE</scope>
    <source>
        <strain evidence="13">VKM B-1513</strain>
    </source>
</reference>
<keyword evidence="6" id="KW-0812">Transmembrane</keyword>
<dbReference type="InterPro" id="IPR051045">
    <property type="entry name" value="TonB-dependent_transducer"/>
</dbReference>
<evidence type="ECO:0000313" key="13">
    <source>
        <dbReference type="EMBL" id="GLK51309.1"/>
    </source>
</evidence>
<evidence type="ECO:0000256" key="8">
    <source>
        <dbReference type="ARBA" id="ARBA00022989"/>
    </source>
</evidence>
<feature type="signal peptide" evidence="11">
    <location>
        <begin position="1"/>
        <end position="25"/>
    </location>
</feature>
<evidence type="ECO:0000313" key="14">
    <source>
        <dbReference type="Proteomes" id="UP001143486"/>
    </source>
</evidence>
<dbReference type="PANTHER" id="PTHR33446">
    <property type="entry name" value="PROTEIN TONB-RELATED"/>
    <property type="match status" value="1"/>
</dbReference>
<dbReference type="Pfam" id="PF03544">
    <property type="entry name" value="TonB_C"/>
    <property type="match status" value="1"/>
</dbReference>
<keyword evidence="8" id="KW-1133">Transmembrane helix</keyword>
<keyword evidence="14" id="KW-1185">Reference proteome</keyword>
<evidence type="ECO:0000256" key="2">
    <source>
        <dbReference type="ARBA" id="ARBA00006555"/>
    </source>
</evidence>
<comment type="function">
    <text evidence="10">Interacts with outer membrane receptor proteins that carry out high-affinity binding and energy dependent uptake into the periplasmic space of specific substrates. It could act to transduce energy from the cytoplasmic membrane to specific energy-requiring processes in the outer membrane, resulting in the release into the periplasm of ligands bound by these outer membrane proteins.</text>
</comment>
<evidence type="ECO:0000256" key="11">
    <source>
        <dbReference type="SAM" id="SignalP"/>
    </source>
</evidence>
<dbReference type="PRINTS" id="PR01374">
    <property type="entry name" value="TONBPROTEIN"/>
</dbReference>
<keyword evidence="9" id="KW-0472">Membrane</keyword>
<evidence type="ECO:0000256" key="9">
    <source>
        <dbReference type="ARBA" id="ARBA00023136"/>
    </source>
</evidence>
<dbReference type="NCBIfam" id="TIGR01352">
    <property type="entry name" value="tonB_Cterm"/>
    <property type="match status" value="1"/>
</dbReference>
<evidence type="ECO:0000256" key="5">
    <source>
        <dbReference type="ARBA" id="ARBA00022519"/>
    </source>
</evidence>
<dbReference type="GO" id="GO:0015031">
    <property type="term" value="P:protein transport"/>
    <property type="evidence" value="ECO:0007669"/>
    <property type="project" value="UniProtKB-UniRule"/>
</dbReference>
<dbReference type="Proteomes" id="UP001143486">
    <property type="component" value="Unassembled WGS sequence"/>
</dbReference>